<dbReference type="OrthoDB" id="428577at2759"/>
<dbReference type="GeneID" id="18814207"/>
<dbReference type="AlphaFoldDB" id="F8NJ66"/>
<evidence type="ECO:0000313" key="1">
    <source>
        <dbReference type="EMBL" id="EGO29550.1"/>
    </source>
</evidence>
<dbReference type="KEGG" id="sla:SERLADRAFT_433532"/>
<proteinExistence type="predicted"/>
<organism>
    <name type="scientific">Serpula lacrymans var. lacrymans (strain S7.9)</name>
    <name type="common">Dry rot fungus</name>
    <dbReference type="NCBI Taxonomy" id="578457"/>
    <lineage>
        <taxon>Eukaryota</taxon>
        <taxon>Fungi</taxon>
        <taxon>Dikarya</taxon>
        <taxon>Basidiomycota</taxon>
        <taxon>Agaricomycotina</taxon>
        <taxon>Agaricomycetes</taxon>
        <taxon>Agaricomycetidae</taxon>
        <taxon>Boletales</taxon>
        <taxon>Coniophorineae</taxon>
        <taxon>Serpulaceae</taxon>
        <taxon>Serpula</taxon>
    </lineage>
</organism>
<dbReference type="Proteomes" id="UP000008064">
    <property type="component" value="Unassembled WGS sequence"/>
</dbReference>
<name>F8NJ66_SERL9</name>
<reference evidence="1" key="1">
    <citation type="submission" date="2011-04" db="EMBL/GenBank/DDBJ databases">
        <title>Evolution of plant cell wall degrading machinery underlies the functional diversity of forest fungi.</title>
        <authorList>
            <consortium name="US DOE Joint Genome Institute (JGI-PGF)"/>
            <person name="Eastwood D.C."/>
            <person name="Floudas D."/>
            <person name="Binder M."/>
            <person name="Majcherczyk A."/>
            <person name="Schneider P."/>
            <person name="Aerts A."/>
            <person name="Asiegbu F.O."/>
            <person name="Baker S.E."/>
            <person name="Barry K."/>
            <person name="Bendiksby M."/>
            <person name="Blumentritt M."/>
            <person name="Coutinho P.M."/>
            <person name="Cullen D."/>
            <person name="Cullen D."/>
            <person name="Gathman A."/>
            <person name="Goodell B."/>
            <person name="Henrissat B."/>
            <person name="Ihrmark K."/>
            <person name="Kauserud H."/>
            <person name="Kohler A."/>
            <person name="LaButti K."/>
            <person name="Lapidus A."/>
            <person name="Lavin J.L."/>
            <person name="Lee Y.-H."/>
            <person name="Lindquist E."/>
            <person name="Lilly W."/>
            <person name="Lucas S."/>
            <person name="Morin E."/>
            <person name="Murat C."/>
            <person name="Oguiza J.A."/>
            <person name="Park J."/>
            <person name="Pisabarro A.G."/>
            <person name="Riley R."/>
            <person name="Rosling A."/>
            <person name="Salamov A."/>
            <person name="Schmidt O."/>
            <person name="Schmutz J."/>
            <person name="Skrede I."/>
            <person name="Stenlid J."/>
            <person name="Wiebenga A."/>
            <person name="Xie X."/>
            <person name="Kues U."/>
            <person name="Hibbett D.S."/>
            <person name="Hoffmeister D."/>
            <person name="Hogberg N."/>
            <person name="Martin F."/>
            <person name="Grigoriev I.V."/>
            <person name="Watkinson S.C."/>
        </authorList>
    </citation>
    <scope>NUCLEOTIDE SEQUENCE</scope>
    <source>
        <strain evidence="1">S7.9</strain>
    </source>
</reference>
<dbReference type="RefSeq" id="XP_007313792.1">
    <property type="nucleotide sequence ID" value="XM_007313730.1"/>
</dbReference>
<protein>
    <submittedName>
        <fullName evidence="1">Uncharacterized protein</fullName>
    </submittedName>
</protein>
<dbReference type="HOGENOM" id="CLU_742194_0_0_1"/>
<dbReference type="EMBL" id="GL945429">
    <property type="protein sequence ID" value="EGO29550.1"/>
    <property type="molecule type" value="Genomic_DNA"/>
</dbReference>
<sequence>MSARWQACHMLLHLVDIDLRARLDANSSESKFCKAPSFSKALPNIPSSLVVFQTKDLNVCGGLLADLDPQLWSLVTALISVVFVRRAGVIRANTPSTYFTNAPAYDETCMGDMSRGLKDLRVGKPVIYLNSPTNIDILVAMSLVPEWQFSAIYPVIPIKNSSLGEHIEWNVRTHSHDGTLTDKYGIERGLFILGGTHNHVALRFVPQAAYENAAPLVIKPEPDIVTRIFMLFKGVMQESLGDWRQATIKALEDVSHWRDVVGVDLDLALDTVTTVQGAGMGRDGSAGTMITSVILMLLQVVMVDLTTFY</sequence>
<accession>F8NJ66</accession>
<gene>
    <name evidence="1" type="ORF">SERLADRAFT_433532</name>
</gene>